<name>A0A5N5W2V1_STRMB</name>
<organism evidence="1 2">
    <name type="scientific">Streptomyces mobaraensis</name>
    <name type="common">Streptoverticillium mobaraense</name>
    <dbReference type="NCBI Taxonomy" id="35621"/>
    <lineage>
        <taxon>Bacteria</taxon>
        <taxon>Bacillati</taxon>
        <taxon>Actinomycetota</taxon>
        <taxon>Actinomycetes</taxon>
        <taxon>Kitasatosporales</taxon>
        <taxon>Streptomycetaceae</taxon>
        <taxon>Streptomyces</taxon>
    </lineage>
</organism>
<dbReference type="EMBL" id="VOKX01000107">
    <property type="protein sequence ID" value="KAB7835595.1"/>
    <property type="molecule type" value="Genomic_DNA"/>
</dbReference>
<protein>
    <recommendedName>
        <fullName evidence="3">HD domain-containing protein</fullName>
    </recommendedName>
</protein>
<dbReference type="Proteomes" id="UP000327000">
    <property type="component" value="Unassembled WGS sequence"/>
</dbReference>
<reference evidence="1 2" key="1">
    <citation type="journal article" date="2019" name="Microb. Cell Fact.">
        <title>Exploring novel herbicidin analogues by transcriptional regulator overexpression and MS/MS molecular networking.</title>
        <authorList>
            <person name="Shi Y."/>
            <person name="Gu R."/>
            <person name="Li Y."/>
            <person name="Wang X."/>
            <person name="Ren W."/>
            <person name="Li X."/>
            <person name="Wang L."/>
            <person name="Xie Y."/>
            <person name="Hong B."/>
        </authorList>
    </citation>
    <scope>NUCLEOTIDE SEQUENCE [LARGE SCALE GENOMIC DNA]</scope>
    <source>
        <strain evidence="1 2">US-43</strain>
    </source>
</reference>
<sequence length="225" mass="24984">MDVPTLNWIAGNPPPPAVETPAQSPDGALLLIPDTSWFTTPEQADGLHGISHGARTCILAFLLARTHGLDQQHTTALCTAAAVHDCRRHNDRTDPEHGRRAAAWFTDHAETVLRTFDQDVPPPLRADAASAIAVHNLPYDAFSPQQRAAYHRHPHLTDLLKAADCLDRYRLPTSRWWPNTTHLRVVIPTWLPPLAHRLVVHSERARLDGACHHDALTHALTTLTH</sequence>
<dbReference type="SUPFAM" id="SSF109604">
    <property type="entry name" value="HD-domain/PDEase-like"/>
    <property type="match status" value="1"/>
</dbReference>
<evidence type="ECO:0000313" key="2">
    <source>
        <dbReference type="Proteomes" id="UP000327000"/>
    </source>
</evidence>
<evidence type="ECO:0008006" key="3">
    <source>
        <dbReference type="Google" id="ProtNLM"/>
    </source>
</evidence>
<evidence type="ECO:0000313" key="1">
    <source>
        <dbReference type="EMBL" id="KAB7835595.1"/>
    </source>
</evidence>
<dbReference type="Gene3D" id="1.10.3210.10">
    <property type="entry name" value="Hypothetical protein af1432"/>
    <property type="match status" value="1"/>
</dbReference>
<proteinExistence type="predicted"/>
<dbReference type="OrthoDB" id="3872736at2"/>
<gene>
    <name evidence="1" type="ORF">FRZ00_27215</name>
</gene>
<accession>A0A5N5W2V1</accession>
<comment type="caution">
    <text evidence="1">The sequence shown here is derived from an EMBL/GenBank/DDBJ whole genome shotgun (WGS) entry which is preliminary data.</text>
</comment>
<keyword evidence="2" id="KW-1185">Reference proteome</keyword>
<dbReference type="AlphaFoldDB" id="A0A5N5W2V1"/>